<dbReference type="InterPro" id="IPR027417">
    <property type="entry name" value="P-loop_NTPase"/>
</dbReference>
<dbReference type="RefSeq" id="WP_154527637.1">
    <property type="nucleotide sequence ID" value="NZ_VUNH01000001.1"/>
</dbReference>
<dbReference type="Pfam" id="PF10431">
    <property type="entry name" value="ClpB_D2-small"/>
    <property type="match status" value="1"/>
</dbReference>
<keyword evidence="2" id="KW-0547">Nucleotide-binding</keyword>
<dbReference type="GO" id="GO:0006508">
    <property type="term" value="P:proteolysis"/>
    <property type="evidence" value="ECO:0007669"/>
    <property type="project" value="UniProtKB-KW"/>
</dbReference>
<dbReference type="Gene3D" id="3.40.50.300">
    <property type="entry name" value="P-loop containing nucleotide triphosphate hydrolases"/>
    <property type="match status" value="2"/>
</dbReference>
<evidence type="ECO:0000256" key="4">
    <source>
        <dbReference type="ARBA" id="ARBA00023186"/>
    </source>
</evidence>
<dbReference type="GO" id="GO:0005524">
    <property type="term" value="F:ATP binding"/>
    <property type="evidence" value="ECO:0007669"/>
    <property type="project" value="UniProtKB-KW"/>
</dbReference>
<dbReference type="FunFam" id="3.40.50.300:FF:000025">
    <property type="entry name" value="ATP-dependent Clp protease subunit"/>
    <property type="match status" value="1"/>
</dbReference>
<dbReference type="Proteomes" id="UP000473699">
    <property type="component" value="Unassembled WGS sequence"/>
</dbReference>
<feature type="domain" description="Clp R" evidence="7">
    <location>
        <begin position="1"/>
        <end position="146"/>
    </location>
</feature>
<dbReference type="PROSITE" id="PS00870">
    <property type="entry name" value="CLPAB_1"/>
    <property type="match status" value="1"/>
</dbReference>
<reference evidence="8 9" key="1">
    <citation type="submission" date="2019-08" db="EMBL/GenBank/DDBJ databases">
        <title>In-depth cultivation of the pig gut microbiome towards novel bacterial diversity and tailored functional studies.</title>
        <authorList>
            <person name="Wylensek D."/>
            <person name="Hitch T.C.A."/>
            <person name="Clavel T."/>
        </authorList>
    </citation>
    <scope>NUCLEOTIDE SEQUENCE [LARGE SCALE GENOMIC DNA]</scope>
    <source>
        <strain evidence="8 9">SM-530-WT-4B</strain>
    </source>
</reference>
<dbReference type="PROSITE" id="PS51903">
    <property type="entry name" value="CLP_R"/>
    <property type="match status" value="1"/>
</dbReference>
<feature type="region of interest" description="Disordered" evidence="6">
    <location>
        <begin position="146"/>
        <end position="167"/>
    </location>
</feature>
<evidence type="ECO:0000256" key="1">
    <source>
        <dbReference type="ARBA" id="ARBA00022737"/>
    </source>
</evidence>
<dbReference type="SMART" id="SM01086">
    <property type="entry name" value="ClpB_D2-small"/>
    <property type="match status" value="1"/>
</dbReference>
<name>A0A6L5Y882_9BACT</name>
<dbReference type="PRINTS" id="PR00300">
    <property type="entry name" value="CLPPROTEASEA"/>
</dbReference>
<dbReference type="Gene3D" id="1.10.1780.10">
    <property type="entry name" value="Clp, N-terminal domain"/>
    <property type="match status" value="1"/>
</dbReference>
<dbReference type="Gene3D" id="1.10.8.60">
    <property type="match status" value="2"/>
</dbReference>
<dbReference type="InterPro" id="IPR041546">
    <property type="entry name" value="ClpA/ClpB_AAA_lid"/>
</dbReference>
<dbReference type="InterPro" id="IPR018368">
    <property type="entry name" value="ClpA/B_CS1"/>
</dbReference>
<dbReference type="GO" id="GO:0008233">
    <property type="term" value="F:peptidase activity"/>
    <property type="evidence" value="ECO:0007669"/>
    <property type="project" value="UniProtKB-KW"/>
</dbReference>
<accession>A0A6L5Y882</accession>
<dbReference type="GO" id="GO:0005737">
    <property type="term" value="C:cytoplasm"/>
    <property type="evidence" value="ECO:0007669"/>
    <property type="project" value="TreeGrafter"/>
</dbReference>
<keyword evidence="8" id="KW-0645">Protease</keyword>
<dbReference type="CDD" id="cd00009">
    <property type="entry name" value="AAA"/>
    <property type="match status" value="1"/>
</dbReference>
<dbReference type="InterPro" id="IPR050130">
    <property type="entry name" value="ClpA_ClpB"/>
</dbReference>
<dbReference type="Pfam" id="PF00004">
    <property type="entry name" value="AAA"/>
    <property type="match status" value="1"/>
</dbReference>
<dbReference type="PANTHER" id="PTHR11638">
    <property type="entry name" value="ATP-DEPENDENT CLP PROTEASE"/>
    <property type="match status" value="1"/>
</dbReference>
<evidence type="ECO:0000256" key="6">
    <source>
        <dbReference type="SAM" id="MobiDB-lite"/>
    </source>
</evidence>
<gene>
    <name evidence="8" type="ORF">FYJ74_00280</name>
</gene>
<keyword evidence="4" id="KW-0143">Chaperone</keyword>
<dbReference type="SUPFAM" id="SSF52540">
    <property type="entry name" value="P-loop containing nucleoside triphosphate hydrolases"/>
    <property type="match status" value="2"/>
</dbReference>
<dbReference type="FunFam" id="3.40.50.300:FF:000010">
    <property type="entry name" value="Chaperone clpB 1, putative"/>
    <property type="match status" value="1"/>
</dbReference>
<keyword evidence="3 8" id="KW-0067">ATP-binding</keyword>
<dbReference type="InterPro" id="IPR001270">
    <property type="entry name" value="ClpA/B"/>
</dbReference>
<dbReference type="CDD" id="cd19499">
    <property type="entry name" value="RecA-like_ClpB_Hsp104-like"/>
    <property type="match status" value="1"/>
</dbReference>
<dbReference type="InterPro" id="IPR003593">
    <property type="entry name" value="AAA+_ATPase"/>
</dbReference>
<proteinExistence type="predicted"/>
<dbReference type="InterPro" id="IPR036628">
    <property type="entry name" value="Clp_N_dom_sf"/>
</dbReference>
<sequence length="774" mass="84776">MWQFFTERSKRVIQIAHREALRLGHAFIGTEHLMIGLIAEDSSVAALALKEAGLAAEDVAREILALRPPAAPYAQPVDLPLSDRARGALNAAIHLAREFHSSYVGTEHLLLGVLSAPECTACHALAELGLDTENLRVSLKKQLLAQSSRQDAENEKEGGDARPAADAKTPTLDKYCVDLTAKAARGELDPLIGREQETHRMMQILCRRRKNNPVLVGDPGVGKTAIVEGLAYKIQKGSAPSLLKGKRVVELTMGTLVAGTKYRGEFEDRMKKIVDELTAAKNVILFIDELHTVVGAGSAEGSLDAANILKPSLARGEFQVIGATTRDEYTKNIEKDAALERRFQPVAVGEPDQDAALAILQGLKESYEKHHSVHYTEGALEAAVRLSSRYLSDRSLPDKAIDLIDEAGAKVRLDLDGQQIPEGLTVDEEEIAGVLSEWSGIPVKTLTEHEAQRLLRLESEIHQRLVGQDEAVSALCRAVRRSRSGLKDPRRPVGSFLFLGPSGVGKTELARCLARSLFGSEKALLAFDMSEYMERHEAAKLIGAPPGYVGYDEEGRLTEAVRRHPWSVVLFDEIEKANPDVFNLLLQILEEGRLTDAHGRTVDFKNTVVIMTSNLGVRETAKAGLGFSASAEAEKKKQSEAVLGAVKEFFRPEFLNRVDAQLVFHPLSAEEMARVFDIMMFDLRARLGEHGVILSMSKDAREFLLKAAAVQNQGARPLRRLIQTKIEDPLSDLILSGEVPDGSTVDCVLDGEALAFSARPPRRRARRELAAVSE</sequence>
<evidence type="ECO:0000256" key="5">
    <source>
        <dbReference type="PROSITE-ProRule" id="PRU01251"/>
    </source>
</evidence>
<dbReference type="Pfam" id="PF07724">
    <property type="entry name" value="AAA_2"/>
    <property type="match status" value="1"/>
</dbReference>
<dbReference type="GO" id="GO:0034605">
    <property type="term" value="P:cellular response to heat"/>
    <property type="evidence" value="ECO:0007669"/>
    <property type="project" value="TreeGrafter"/>
</dbReference>
<keyword evidence="1 5" id="KW-0677">Repeat</keyword>
<evidence type="ECO:0000259" key="7">
    <source>
        <dbReference type="PROSITE" id="PS51903"/>
    </source>
</evidence>
<dbReference type="InterPro" id="IPR003959">
    <property type="entry name" value="ATPase_AAA_core"/>
</dbReference>
<evidence type="ECO:0000256" key="3">
    <source>
        <dbReference type="ARBA" id="ARBA00022840"/>
    </source>
</evidence>
<evidence type="ECO:0000313" key="9">
    <source>
        <dbReference type="Proteomes" id="UP000473699"/>
    </source>
</evidence>
<dbReference type="Pfam" id="PF17871">
    <property type="entry name" value="AAA_lid_9"/>
    <property type="match status" value="1"/>
</dbReference>
<evidence type="ECO:0000256" key="2">
    <source>
        <dbReference type="ARBA" id="ARBA00022741"/>
    </source>
</evidence>
<dbReference type="EMBL" id="VUNH01000001">
    <property type="protein sequence ID" value="MST54494.1"/>
    <property type="molecule type" value="Genomic_DNA"/>
</dbReference>
<dbReference type="Pfam" id="PF02861">
    <property type="entry name" value="Clp_N"/>
    <property type="match status" value="2"/>
</dbReference>
<comment type="caution">
    <text evidence="8">The sequence shown here is derived from an EMBL/GenBank/DDBJ whole genome shotgun (WGS) entry which is preliminary data.</text>
</comment>
<dbReference type="PANTHER" id="PTHR11638:SF175">
    <property type="entry name" value="ATP-DEPENDENT CLP PROTEASE, ATP-BINDING SUBUNIT CLPC"/>
    <property type="match status" value="1"/>
</dbReference>
<protein>
    <submittedName>
        <fullName evidence="8">ATP-dependent Clp protease ATP-binding subunit</fullName>
    </submittedName>
</protein>
<feature type="compositionally biased region" description="Basic and acidic residues" evidence="6">
    <location>
        <begin position="150"/>
        <end position="165"/>
    </location>
</feature>
<organism evidence="8 9">
    <name type="scientific">Pyramidobacter porci</name>
    <dbReference type="NCBI Taxonomy" id="2605789"/>
    <lineage>
        <taxon>Bacteria</taxon>
        <taxon>Thermotogati</taxon>
        <taxon>Synergistota</taxon>
        <taxon>Synergistia</taxon>
        <taxon>Synergistales</taxon>
        <taxon>Dethiosulfovibrionaceae</taxon>
        <taxon>Pyramidobacter</taxon>
    </lineage>
</organism>
<keyword evidence="9" id="KW-1185">Reference proteome</keyword>
<evidence type="ECO:0000313" key="8">
    <source>
        <dbReference type="EMBL" id="MST54494.1"/>
    </source>
</evidence>
<keyword evidence="8" id="KW-0378">Hydrolase</keyword>
<dbReference type="SMART" id="SM00382">
    <property type="entry name" value="AAA"/>
    <property type="match status" value="2"/>
</dbReference>
<dbReference type="SUPFAM" id="SSF81923">
    <property type="entry name" value="Double Clp-N motif"/>
    <property type="match status" value="1"/>
</dbReference>
<dbReference type="AlphaFoldDB" id="A0A6L5Y882"/>
<dbReference type="GO" id="GO:0016887">
    <property type="term" value="F:ATP hydrolysis activity"/>
    <property type="evidence" value="ECO:0007669"/>
    <property type="project" value="InterPro"/>
</dbReference>
<dbReference type="InterPro" id="IPR019489">
    <property type="entry name" value="Clp_ATPase_C"/>
</dbReference>
<dbReference type="InterPro" id="IPR004176">
    <property type="entry name" value="Clp_R_N"/>
</dbReference>